<dbReference type="Pfam" id="PF01368">
    <property type="entry name" value="DHH"/>
    <property type="match status" value="1"/>
</dbReference>
<dbReference type="SUPFAM" id="SSF64182">
    <property type="entry name" value="DHH phosphoesterases"/>
    <property type="match status" value="1"/>
</dbReference>
<dbReference type="OrthoDB" id="5429547at2"/>
<feature type="domain" description="DDH" evidence="1">
    <location>
        <begin position="7"/>
        <end position="113"/>
    </location>
</feature>
<dbReference type="RefSeq" id="WP_093327007.1">
    <property type="nucleotide sequence ID" value="NZ_AP027363.1"/>
</dbReference>
<keyword evidence="3" id="KW-1185">Reference proteome</keyword>
<evidence type="ECO:0000259" key="1">
    <source>
        <dbReference type="Pfam" id="PF01368"/>
    </source>
</evidence>
<sequence length="318" mass="34672">MHFDVFNGDADGILSLVQLRLAEPKESVLVTGVKRDINLLKKVDVKAATSVTTLDISMEKNIEALNELLNKNTNVLYIDHHRSGDIPSNSALEAVIDTDANTCTALLVNERLNGQYVLWAITAAYGDNMLASAERLADEVGLTDAQRAQLKNFGIYVNYNGYGRTVDDLHFAPDLLFRELVQFESPFDAINAKDSVFHQLEKAYKEDMANAKAAKVLADNDTAKVVELDDAPWARRVSGVFGNELANLSPDKAHAVITLNSDNSYTVSVRAPLNNKQGADEICVQFPSGGGRAGAAGINALPANQLEQFIEVLGAYYR</sequence>
<dbReference type="PANTHER" id="PTHR42146">
    <property type="entry name" value="3',5'-CYCLIC-NUCLEOTIDE PHOSPHODIESTERASE"/>
    <property type="match status" value="1"/>
</dbReference>
<dbReference type="InterPro" id="IPR052968">
    <property type="entry name" value="Nucleotide_metab_enz"/>
</dbReference>
<dbReference type="Gene3D" id="3.90.1640.10">
    <property type="entry name" value="inorganic pyrophosphatase (n-terminal core)"/>
    <property type="match status" value="1"/>
</dbReference>
<name>A0A1H9YKU6_THASX</name>
<protein>
    <recommendedName>
        <fullName evidence="1">DDH domain-containing protein</fullName>
    </recommendedName>
</protein>
<dbReference type="Proteomes" id="UP000199308">
    <property type="component" value="Unassembled WGS sequence"/>
</dbReference>
<proteinExistence type="predicted"/>
<dbReference type="AlphaFoldDB" id="A0A1H9YKU6"/>
<dbReference type="InterPro" id="IPR001667">
    <property type="entry name" value="DDH_dom"/>
</dbReference>
<gene>
    <name evidence="2" type="ORF">SAMN05660429_00261</name>
</gene>
<organism evidence="2 3">
    <name type="scientific">Thalassotalea agarivorans</name>
    <name type="common">Thalassomonas agarivorans</name>
    <dbReference type="NCBI Taxonomy" id="349064"/>
    <lineage>
        <taxon>Bacteria</taxon>
        <taxon>Pseudomonadati</taxon>
        <taxon>Pseudomonadota</taxon>
        <taxon>Gammaproteobacteria</taxon>
        <taxon>Alteromonadales</taxon>
        <taxon>Colwelliaceae</taxon>
        <taxon>Thalassotalea</taxon>
    </lineage>
</organism>
<dbReference type="PANTHER" id="PTHR42146:SF1">
    <property type="entry name" value="OLIGORIBONUCLEASE NRNB"/>
    <property type="match status" value="1"/>
</dbReference>
<dbReference type="EMBL" id="FOHK01000001">
    <property type="protein sequence ID" value="SES69670.1"/>
    <property type="molecule type" value="Genomic_DNA"/>
</dbReference>
<evidence type="ECO:0000313" key="2">
    <source>
        <dbReference type="EMBL" id="SES69670.1"/>
    </source>
</evidence>
<accession>A0A1H9YKU6</accession>
<dbReference type="STRING" id="349064.SAMN05660429_00261"/>
<reference evidence="2 3" key="1">
    <citation type="submission" date="2016-10" db="EMBL/GenBank/DDBJ databases">
        <authorList>
            <person name="de Groot N.N."/>
        </authorList>
    </citation>
    <scope>NUCLEOTIDE SEQUENCE [LARGE SCALE GENOMIC DNA]</scope>
    <source>
        <strain evidence="2 3">DSM 19706</strain>
    </source>
</reference>
<evidence type="ECO:0000313" key="3">
    <source>
        <dbReference type="Proteomes" id="UP000199308"/>
    </source>
</evidence>
<dbReference type="InterPro" id="IPR038763">
    <property type="entry name" value="DHH_sf"/>
</dbReference>